<evidence type="ECO:0000313" key="3">
    <source>
        <dbReference type="Proteomes" id="UP000054387"/>
    </source>
</evidence>
<feature type="region of interest" description="Disordered" evidence="1">
    <location>
        <begin position="1"/>
        <end position="21"/>
    </location>
</feature>
<evidence type="ECO:0000313" key="2">
    <source>
        <dbReference type="EMBL" id="KTG08415.1"/>
    </source>
</evidence>
<gene>
    <name evidence="2" type="ORF">AUR64_19495</name>
</gene>
<reference evidence="2 3" key="1">
    <citation type="submission" date="2015-12" db="EMBL/GenBank/DDBJ databases">
        <title>Haloprofundus marisrubri gen. nov., sp. nov., an extremely halophilic archaeon isolated from the Discovery deep brine-seawater interface in the Red Sea.</title>
        <authorList>
            <person name="Zhang G."/>
            <person name="Stingl U."/>
            <person name="Rashid M."/>
        </authorList>
    </citation>
    <scope>NUCLEOTIDE SEQUENCE [LARGE SCALE GENOMIC DNA]</scope>
    <source>
        <strain evidence="2 3">SB9</strain>
    </source>
</reference>
<evidence type="ECO:0000256" key="1">
    <source>
        <dbReference type="SAM" id="MobiDB-lite"/>
    </source>
</evidence>
<accession>A0A0W1R5P9</accession>
<sequence>MAQLSEDDVGKPVYDDEGREVGSVDEVTDDGFYLRFGEGVEVTWGGGDEQRYPIGSGSVAEVSAERVTLEGDFEG</sequence>
<proteinExistence type="predicted"/>
<dbReference type="AlphaFoldDB" id="A0A0W1R5P9"/>
<evidence type="ECO:0008006" key="4">
    <source>
        <dbReference type="Google" id="ProtNLM"/>
    </source>
</evidence>
<dbReference type="Proteomes" id="UP000054387">
    <property type="component" value="Unassembled WGS sequence"/>
</dbReference>
<comment type="caution">
    <text evidence="2">The sequence shown here is derived from an EMBL/GenBank/DDBJ whole genome shotgun (WGS) entry which is preliminary data.</text>
</comment>
<protein>
    <recommendedName>
        <fullName evidence="4">PRC-barrel domain-containing protein</fullName>
    </recommendedName>
</protein>
<dbReference type="EMBL" id="LOPU01000031">
    <property type="protein sequence ID" value="KTG08415.1"/>
    <property type="molecule type" value="Genomic_DNA"/>
</dbReference>
<feature type="compositionally biased region" description="Basic and acidic residues" evidence="1">
    <location>
        <begin position="8"/>
        <end position="21"/>
    </location>
</feature>
<dbReference type="OrthoDB" id="229248at2157"/>
<organism evidence="2 3">
    <name type="scientific">Haloprofundus marisrubri</name>
    <dbReference type="NCBI Taxonomy" id="1514971"/>
    <lineage>
        <taxon>Archaea</taxon>
        <taxon>Methanobacteriati</taxon>
        <taxon>Methanobacteriota</taxon>
        <taxon>Stenosarchaea group</taxon>
        <taxon>Halobacteria</taxon>
        <taxon>Halobacteriales</taxon>
        <taxon>Haloferacaceae</taxon>
        <taxon>Haloprofundus</taxon>
    </lineage>
</organism>
<name>A0A0W1R5P9_9EURY</name>
<keyword evidence="3" id="KW-1185">Reference proteome</keyword>
<dbReference type="RefSeq" id="WP_058583135.1">
    <property type="nucleotide sequence ID" value="NZ_LOPU01000031.1"/>
</dbReference>